<organism evidence="1 2">
    <name type="scientific">Anaerotruncus colihominis</name>
    <dbReference type="NCBI Taxonomy" id="169435"/>
    <lineage>
        <taxon>Bacteria</taxon>
        <taxon>Bacillati</taxon>
        <taxon>Bacillota</taxon>
        <taxon>Clostridia</taxon>
        <taxon>Eubacteriales</taxon>
        <taxon>Oscillospiraceae</taxon>
        <taxon>Anaerotruncus</taxon>
    </lineage>
</organism>
<evidence type="ECO:0000313" key="1">
    <source>
        <dbReference type="EMBL" id="NBH61467.1"/>
    </source>
</evidence>
<accession>A0A845QL93</accession>
<dbReference type="EMBL" id="QXWK01000012">
    <property type="protein sequence ID" value="NBH61467.1"/>
    <property type="molecule type" value="Genomic_DNA"/>
</dbReference>
<gene>
    <name evidence="1" type="ORF">D0435_07370</name>
</gene>
<dbReference type="Proteomes" id="UP000446866">
    <property type="component" value="Unassembled WGS sequence"/>
</dbReference>
<name>A0A845QL93_9FIRM</name>
<reference evidence="1 2" key="1">
    <citation type="submission" date="2018-08" db="EMBL/GenBank/DDBJ databases">
        <title>Murine metabolic-syndrome-specific gut microbial biobank.</title>
        <authorList>
            <person name="Liu C."/>
        </authorList>
    </citation>
    <scope>NUCLEOTIDE SEQUENCE [LARGE SCALE GENOMIC DNA]</scope>
    <source>
        <strain evidence="1 2">28</strain>
    </source>
</reference>
<comment type="caution">
    <text evidence="1">The sequence shown here is derived from an EMBL/GenBank/DDBJ whole genome shotgun (WGS) entry which is preliminary data.</text>
</comment>
<evidence type="ECO:0000313" key="2">
    <source>
        <dbReference type="Proteomes" id="UP000446866"/>
    </source>
</evidence>
<dbReference type="AlphaFoldDB" id="A0A845QL93"/>
<dbReference type="Gene3D" id="3.40.91.30">
    <property type="match status" value="1"/>
</dbReference>
<sequence>MGAFLDLVEEELKGQRRLLYQSERARARAPEGYLKSRPRKNGVAFYACRNENGRSCAENITDDFKRIERLAKKKLNEEIFRTTEKNIAALEALQKAYRENQLADLIGRFPQTYRDAFKYVGMKRVTTEENQPVQLNFDEKYHIHETACGLYVRSKSEVIIVNTLVKYGIPFFYERRFPYKNNRGYYFEPDFTIELPDGRFIIWEHLGLLKDEEYSIRTGEKLMLYQKYGFLIGRNLILTQDDEKGNCSSKYIDEIVRTQLLPYFR</sequence>
<protein>
    <submittedName>
        <fullName evidence="1">Uncharacterized protein</fullName>
    </submittedName>
</protein>
<proteinExistence type="predicted"/>
<keyword evidence="2" id="KW-1185">Reference proteome</keyword>
<dbReference type="RefSeq" id="WP_160201749.1">
    <property type="nucleotide sequence ID" value="NZ_QXWK01000012.1"/>
</dbReference>